<dbReference type="PANTHER" id="PTHR36116">
    <property type="entry name" value="UPF0060 MEMBRANE PROTEIN YNFA"/>
    <property type="match status" value="1"/>
</dbReference>
<evidence type="ECO:0000256" key="4">
    <source>
        <dbReference type="ARBA" id="ARBA00023136"/>
    </source>
</evidence>
<protein>
    <submittedName>
        <fullName evidence="7">Uncharacterized protein</fullName>
    </submittedName>
</protein>
<evidence type="ECO:0000256" key="5">
    <source>
        <dbReference type="SAM" id="MobiDB-lite"/>
    </source>
</evidence>
<keyword evidence="8" id="KW-1185">Reference proteome</keyword>
<gene>
    <name evidence="7" type="ORF">C2E20_6679</name>
</gene>
<evidence type="ECO:0000256" key="1">
    <source>
        <dbReference type="ARBA" id="ARBA00022475"/>
    </source>
</evidence>
<evidence type="ECO:0000256" key="3">
    <source>
        <dbReference type="ARBA" id="ARBA00022989"/>
    </source>
</evidence>
<dbReference type="SUPFAM" id="SSF103481">
    <property type="entry name" value="Multidrug resistance efflux transporter EmrE"/>
    <property type="match status" value="1"/>
</dbReference>
<feature type="transmembrane region" description="Helical" evidence="6">
    <location>
        <begin position="99"/>
        <end position="116"/>
    </location>
</feature>
<sequence length="147" mass="15665">MQSSSSELAMLDVTNSSSPSLPPPPPPPGGDDFRWTAGTVALSLVLFLVAGVAEIGGGWLVWQSVRLHKGWWMALVGAVVLFIYGLVPCAQPVDNFGRVYAVYGCFFIVLSYLWGWAVDGVQPDTGDWVGSGIAVAGGFVAFFWPGR</sequence>
<dbReference type="AlphaFoldDB" id="A0A2P6V723"/>
<reference evidence="7 8" key="1">
    <citation type="journal article" date="2018" name="Plant J.">
        <title>Genome sequences of Chlorella sorokiniana UTEX 1602 and Micractinium conductrix SAG 241.80: implications to maltose excretion by a green alga.</title>
        <authorList>
            <person name="Arriola M.B."/>
            <person name="Velmurugan N."/>
            <person name="Zhang Y."/>
            <person name="Plunkett M.H."/>
            <person name="Hondzo H."/>
            <person name="Barney B.M."/>
        </authorList>
    </citation>
    <scope>NUCLEOTIDE SEQUENCE [LARGE SCALE GENOMIC DNA]</scope>
    <source>
        <strain evidence="7 8">SAG 241.80</strain>
    </source>
</reference>
<proteinExistence type="predicted"/>
<organism evidence="7 8">
    <name type="scientific">Micractinium conductrix</name>
    <dbReference type="NCBI Taxonomy" id="554055"/>
    <lineage>
        <taxon>Eukaryota</taxon>
        <taxon>Viridiplantae</taxon>
        <taxon>Chlorophyta</taxon>
        <taxon>core chlorophytes</taxon>
        <taxon>Trebouxiophyceae</taxon>
        <taxon>Chlorellales</taxon>
        <taxon>Chlorellaceae</taxon>
        <taxon>Chlorella clade</taxon>
        <taxon>Micractinium</taxon>
    </lineage>
</organism>
<dbReference type="PANTHER" id="PTHR36116:SF1">
    <property type="entry name" value="UPF0060 MEMBRANE PROTEIN YNFA"/>
    <property type="match status" value="1"/>
</dbReference>
<feature type="compositionally biased region" description="Pro residues" evidence="5">
    <location>
        <begin position="20"/>
        <end position="29"/>
    </location>
</feature>
<evidence type="ECO:0000256" key="2">
    <source>
        <dbReference type="ARBA" id="ARBA00022692"/>
    </source>
</evidence>
<dbReference type="Pfam" id="PF02694">
    <property type="entry name" value="UPF0060"/>
    <property type="match status" value="1"/>
</dbReference>
<keyword evidence="3 6" id="KW-1133">Transmembrane helix</keyword>
<feature type="transmembrane region" description="Helical" evidence="6">
    <location>
        <begin position="40"/>
        <end position="62"/>
    </location>
</feature>
<dbReference type="EMBL" id="LHPF02000023">
    <property type="protein sequence ID" value="PSC69886.1"/>
    <property type="molecule type" value="Genomic_DNA"/>
</dbReference>
<feature type="region of interest" description="Disordered" evidence="5">
    <location>
        <begin position="1"/>
        <end position="29"/>
    </location>
</feature>
<keyword evidence="2 6" id="KW-0812">Transmembrane</keyword>
<dbReference type="Proteomes" id="UP000239649">
    <property type="component" value="Unassembled WGS sequence"/>
</dbReference>
<feature type="transmembrane region" description="Helical" evidence="6">
    <location>
        <begin position="128"/>
        <end position="146"/>
    </location>
</feature>
<evidence type="ECO:0000313" key="8">
    <source>
        <dbReference type="Proteomes" id="UP000239649"/>
    </source>
</evidence>
<keyword evidence="1" id="KW-1003">Cell membrane</keyword>
<feature type="transmembrane region" description="Helical" evidence="6">
    <location>
        <begin position="68"/>
        <end position="87"/>
    </location>
</feature>
<comment type="caution">
    <text evidence="7">The sequence shown here is derived from an EMBL/GenBank/DDBJ whole genome shotgun (WGS) entry which is preliminary data.</text>
</comment>
<dbReference type="OrthoDB" id="65622at2759"/>
<evidence type="ECO:0000313" key="7">
    <source>
        <dbReference type="EMBL" id="PSC69886.1"/>
    </source>
</evidence>
<evidence type="ECO:0000256" key="6">
    <source>
        <dbReference type="SAM" id="Phobius"/>
    </source>
</evidence>
<dbReference type="GO" id="GO:0005886">
    <property type="term" value="C:plasma membrane"/>
    <property type="evidence" value="ECO:0007669"/>
    <property type="project" value="TreeGrafter"/>
</dbReference>
<accession>A0A2P6V723</accession>
<dbReference type="InterPro" id="IPR037185">
    <property type="entry name" value="EmrE-like"/>
</dbReference>
<dbReference type="InterPro" id="IPR003844">
    <property type="entry name" value="UPF0060"/>
</dbReference>
<keyword evidence="4 6" id="KW-0472">Membrane</keyword>
<name>A0A2P6V723_9CHLO</name>